<gene>
    <name evidence="8" type="ORF">GCM10007047_08630</name>
</gene>
<comment type="cofactor">
    <cofactor evidence="1">
        <name>a divalent metal cation</name>
        <dbReference type="ChEBI" id="CHEBI:60240"/>
    </cofactor>
</comment>
<dbReference type="Proteomes" id="UP000642829">
    <property type="component" value="Unassembled WGS sequence"/>
</dbReference>
<evidence type="ECO:0000256" key="3">
    <source>
        <dbReference type="ARBA" id="ARBA00022759"/>
    </source>
</evidence>
<reference evidence="8" key="1">
    <citation type="journal article" date="2014" name="Int. J. Syst. Evol. Microbiol.">
        <title>Complete genome sequence of Corynebacterium casei LMG S-19264T (=DSM 44701T), isolated from a smear-ripened cheese.</title>
        <authorList>
            <consortium name="US DOE Joint Genome Institute (JGI-PGF)"/>
            <person name="Walter F."/>
            <person name="Albersmeier A."/>
            <person name="Kalinowski J."/>
            <person name="Ruckert C."/>
        </authorList>
    </citation>
    <scope>NUCLEOTIDE SEQUENCE</scope>
    <source>
        <strain evidence="8">KCTC 12870</strain>
    </source>
</reference>
<keyword evidence="9" id="KW-1185">Reference proteome</keyword>
<name>A0A8J3GCM2_9BACT</name>
<feature type="domain" description="Endoribonuclease YicC-like N-terminal" evidence="6">
    <location>
        <begin position="19"/>
        <end position="168"/>
    </location>
</feature>
<keyword evidence="2" id="KW-0540">Nuclease</keyword>
<evidence type="ECO:0000259" key="6">
    <source>
        <dbReference type="Pfam" id="PF03755"/>
    </source>
</evidence>
<dbReference type="AlphaFoldDB" id="A0A8J3GCM2"/>
<dbReference type="GO" id="GO:0004521">
    <property type="term" value="F:RNA endonuclease activity"/>
    <property type="evidence" value="ECO:0007669"/>
    <property type="project" value="InterPro"/>
</dbReference>
<evidence type="ECO:0008006" key="10">
    <source>
        <dbReference type="Google" id="ProtNLM"/>
    </source>
</evidence>
<keyword evidence="3" id="KW-0255">Endonuclease</keyword>
<protein>
    <recommendedName>
        <fullName evidence="10">YicC family protein</fullName>
    </recommendedName>
</protein>
<evidence type="ECO:0000313" key="8">
    <source>
        <dbReference type="EMBL" id="GHB95232.1"/>
    </source>
</evidence>
<keyword evidence="4" id="KW-0378">Hydrolase</keyword>
<reference evidence="8" key="2">
    <citation type="submission" date="2020-09" db="EMBL/GenBank/DDBJ databases">
        <authorList>
            <person name="Sun Q."/>
            <person name="Kim S."/>
        </authorList>
    </citation>
    <scope>NUCLEOTIDE SEQUENCE</scope>
    <source>
        <strain evidence="8">KCTC 12870</strain>
    </source>
</reference>
<dbReference type="PANTHER" id="PTHR30636:SF3">
    <property type="entry name" value="UPF0701 PROTEIN YICC"/>
    <property type="match status" value="1"/>
</dbReference>
<dbReference type="Pfam" id="PF03755">
    <property type="entry name" value="YicC-like_N"/>
    <property type="match status" value="1"/>
</dbReference>
<feature type="domain" description="Endoribonuclease YicC-like C-terminal" evidence="7">
    <location>
        <begin position="188"/>
        <end position="304"/>
    </location>
</feature>
<dbReference type="InterPro" id="IPR013527">
    <property type="entry name" value="YicC-like_N"/>
</dbReference>
<dbReference type="NCBIfam" id="TIGR00255">
    <property type="entry name" value="YicC/YloC family endoribonuclease"/>
    <property type="match status" value="1"/>
</dbReference>
<evidence type="ECO:0000256" key="5">
    <source>
        <dbReference type="ARBA" id="ARBA00035648"/>
    </source>
</evidence>
<evidence type="ECO:0000259" key="7">
    <source>
        <dbReference type="Pfam" id="PF08340"/>
    </source>
</evidence>
<comment type="similarity">
    <text evidence="5">Belongs to the YicC/YloC family.</text>
</comment>
<evidence type="ECO:0000256" key="2">
    <source>
        <dbReference type="ARBA" id="ARBA00022722"/>
    </source>
</evidence>
<dbReference type="GO" id="GO:0016787">
    <property type="term" value="F:hydrolase activity"/>
    <property type="evidence" value="ECO:0007669"/>
    <property type="project" value="UniProtKB-KW"/>
</dbReference>
<dbReference type="PANTHER" id="PTHR30636">
    <property type="entry name" value="UPF0701 PROTEIN YICC"/>
    <property type="match status" value="1"/>
</dbReference>
<comment type="caution">
    <text evidence="8">The sequence shown here is derived from an EMBL/GenBank/DDBJ whole genome shotgun (WGS) entry which is preliminary data.</text>
</comment>
<dbReference type="InterPro" id="IPR005229">
    <property type="entry name" value="YicC/YloC-like"/>
</dbReference>
<evidence type="ECO:0000313" key="9">
    <source>
        <dbReference type="Proteomes" id="UP000642829"/>
    </source>
</evidence>
<proteinExistence type="inferred from homology"/>
<evidence type="ECO:0000256" key="1">
    <source>
        <dbReference type="ARBA" id="ARBA00001968"/>
    </source>
</evidence>
<sequence length="304" mass="34810">MQNAFRLALLSAVLIFPHMNSMTGYGRAQIECLGRLVSLEISSVNRRNLEMTSSLPREWQGMDRVIGEQLRARFQRGKFHVQLQLRSLSGPESQWDAAVIQQRFKELKKIAGQDLVADASFWLRLATHTQDTQQDIDWEDAWNAISGTLSEALDALAGMRATEGQALTEDIQQRLALLEGWRTEISGLAQQSVINYREALMERLKKANLELHLDDERVLKEIALFADRCDVEEELTRLASHLMQFNQALESDESVGRKLDFMCQEINREVNTIGSKANNLEITRLVIECKNELERIREQVQNIE</sequence>
<dbReference type="EMBL" id="BMXG01000004">
    <property type="protein sequence ID" value="GHB95232.1"/>
    <property type="molecule type" value="Genomic_DNA"/>
</dbReference>
<dbReference type="InterPro" id="IPR013551">
    <property type="entry name" value="YicC-like_C"/>
</dbReference>
<dbReference type="RefSeq" id="WP_189512235.1">
    <property type="nucleotide sequence ID" value="NZ_BMXG01000004.1"/>
</dbReference>
<dbReference type="Pfam" id="PF08340">
    <property type="entry name" value="YicC-like_C"/>
    <property type="match status" value="1"/>
</dbReference>
<evidence type="ECO:0000256" key="4">
    <source>
        <dbReference type="ARBA" id="ARBA00022801"/>
    </source>
</evidence>
<accession>A0A8J3GCM2</accession>
<organism evidence="8 9">
    <name type="scientific">Cerasicoccus arenae</name>
    <dbReference type="NCBI Taxonomy" id="424488"/>
    <lineage>
        <taxon>Bacteria</taxon>
        <taxon>Pseudomonadati</taxon>
        <taxon>Verrucomicrobiota</taxon>
        <taxon>Opitutia</taxon>
        <taxon>Puniceicoccales</taxon>
        <taxon>Cerasicoccaceae</taxon>
        <taxon>Cerasicoccus</taxon>
    </lineage>
</organism>